<sequence>MPGEATETQTIIDESSSHEKAHKVLCALDSITGSLGGGLHFSVKLLSCVVFGNVTRLVQVLKQEEERA</sequence>
<dbReference type="AlphaFoldDB" id="A0A8H7EYJ8"/>
<accession>A0A8H7EYJ8</accession>
<comment type="caution">
    <text evidence="1">The sequence shown here is derived from an EMBL/GenBank/DDBJ whole genome shotgun (WGS) entry which is preliminary data.</text>
</comment>
<evidence type="ECO:0000313" key="1">
    <source>
        <dbReference type="EMBL" id="KAF7764082.1"/>
    </source>
</evidence>
<protein>
    <submittedName>
        <fullName evidence="1">Uncharacterized protein</fullName>
    </submittedName>
</protein>
<proteinExistence type="predicted"/>
<name>A0A8H7EYJ8_AGABI</name>
<dbReference type="Proteomes" id="UP000629468">
    <property type="component" value="Unassembled WGS sequence"/>
</dbReference>
<organism evidence="1 2">
    <name type="scientific">Agaricus bisporus var. burnettii</name>
    <dbReference type="NCBI Taxonomy" id="192524"/>
    <lineage>
        <taxon>Eukaryota</taxon>
        <taxon>Fungi</taxon>
        <taxon>Dikarya</taxon>
        <taxon>Basidiomycota</taxon>
        <taxon>Agaricomycotina</taxon>
        <taxon>Agaricomycetes</taxon>
        <taxon>Agaricomycetidae</taxon>
        <taxon>Agaricales</taxon>
        <taxon>Agaricineae</taxon>
        <taxon>Agaricaceae</taxon>
        <taxon>Agaricus</taxon>
    </lineage>
</organism>
<reference evidence="1 2" key="1">
    <citation type="journal article" name="Sci. Rep.">
        <title>Telomere-to-telomere assembled and centromere annotated genomes of the two main subspecies of the button mushroom Agaricus bisporus reveal especially polymorphic chromosome ends.</title>
        <authorList>
            <person name="Sonnenberg A.S.M."/>
            <person name="Sedaghat-Telgerd N."/>
            <person name="Lavrijssen B."/>
            <person name="Ohm R.A."/>
            <person name="Hendrickx P.M."/>
            <person name="Scholtmeijer K."/>
            <person name="Baars J.J.P."/>
            <person name="van Peer A."/>
        </authorList>
    </citation>
    <scope>NUCLEOTIDE SEQUENCE [LARGE SCALE GENOMIC DNA]</scope>
    <source>
        <strain evidence="1 2">H119_p4</strain>
    </source>
</reference>
<dbReference type="EMBL" id="JABXXO010000011">
    <property type="protein sequence ID" value="KAF7764082.1"/>
    <property type="molecule type" value="Genomic_DNA"/>
</dbReference>
<evidence type="ECO:0000313" key="2">
    <source>
        <dbReference type="Proteomes" id="UP000629468"/>
    </source>
</evidence>
<gene>
    <name evidence="1" type="ORF">Agabi119p4_8619</name>
</gene>